<dbReference type="GO" id="GO:0019076">
    <property type="term" value="P:viral release from host cell"/>
    <property type="evidence" value="ECO:0007669"/>
    <property type="project" value="UniProtKB-UniRule"/>
</dbReference>
<evidence type="ECO:0000256" key="6">
    <source>
        <dbReference type="ARBA" id="ARBA00022825"/>
    </source>
</evidence>
<feature type="chain" id="PRO_5023240472" description="Capsid scaffolding protein" evidence="9">
    <location>
        <begin position="1"/>
        <end position="621"/>
    </location>
</feature>
<keyword evidence="2 9" id="KW-1048">Host nucleus</keyword>
<comment type="subcellular location">
    <molecule>Assemblin</molecule>
    <subcellularLocation>
        <location evidence="9">Host nucleus</location>
    </subcellularLocation>
</comment>
<dbReference type="GO" id="GO:0042802">
    <property type="term" value="F:identical protein binding"/>
    <property type="evidence" value="ECO:0007669"/>
    <property type="project" value="UniProtKB-UniRule"/>
</dbReference>
<name>A0A3G1T4I9_9GAMA</name>
<feature type="chain" id="PRO_5023240471" description="Assembly protein" evidence="9">
    <location>
        <begin position="246"/>
        <end position="621"/>
    </location>
</feature>
<dbReference type="GeneID" id="80540090"/>
<comment type="function">
    <text evidence="9">Assemblin: Protease that plays an essential role in virion assembly within the nucleus. Catalyzes the cleavage of the assembly protein after formation of the spherical procapsid. By that cleavage, the capsid matures and gains its icosahedral shape. The cleavage sites seem to include -Ala-Ser-, -Ala-Ala-, as well as Ala-Thr bonds. Assemblin and cleavages products are evicted from the capsid before or during DNA packaging.</text>
</comment>
<feature type="chain" id="PRO_5023240469" description="Assemblin" evidence="9">
    <location>
        <begin position="1"/>
        <end position="245"/>
    </location>
</feature>
<organism evidence="11 12">
    <name type="scientific">macacine gammaherpesvirus 13</name>
    <dbReference type="NCBI Taxonomy" id="2341050"/>
    <lineage>
        <taxon>Viruses</taxon>
        <taxon>Duplodnaviria</taxon>
        <taxon>Heunggongvirae</taxon>
        <taxon>Peploviricota</taxon>
        <taxon>Herviviricetes</taxon>
        <taxon>Herpesvirales</taxon>
        <taxon>Orthoherpesviridae</taxon>
        <taxon>Gammaherpesvirinae</taxon>
        <taxon>Lymphocryptovirus</taxon>
        <taxon>Lymphocryptovirus macacinegamma13</taxon>
    </lineage>
</organism>
<comment type="subunit">
    <molecule>Assemblin</molecule>
    <text evidence="9">Exists in a monomer-dimer equilibrium with the dimer being the active species.</text>
</comment>
<comment type="subcellular location">
    <molecule>Capsid scaffolding protein</molecule>
    <subcellularLocation>
        <location evidence="9">Host cytoplasm</location>
    </subcellularLocation>
</comment>
<evidence type="ECO:0000313" key="12">
    <source>
        <dbReference type="Proteomes" id="UP001142452"/>
    </source>
</evidence>
<dbReference type="EMBL" id="MG471437">
    <property type="protein sequence ID" value="AYA49857.1"/>
    <property type="molecule type" value="Genomic_DNA"/>
</dbReference>
<feature type="site" description="Cleavage; by assemblin; Release site" evidence="9">
    <location>
        <begin position="245"/>
        <end position="246"/>
    </location>
</feature>
<protein>
    <recommendedName>
        <fullName evidence="9">Capsid scaffolding protein</fullName>
    </recommendedName>
    <alternativeName>
        <fullName evidence="9">Protease precursor</fullName>
        <shortName evidence="9">pPR</shortName>
    </alternativeName>
    <component>
        <recommendedName>
            <fullName evidence="9">Assemblin</fullName>
            <ecNumber evidence="9">3.4.21.97</ecNumber>
        </recommendedName>
        <alternativeName>
            <fullName evidence="9">Protease</fullName>
            <shortName evidence="9">Pr</shortName>
        </alternativeName>
    </component>
    <component>
        <recommendedName>
            <fullName evidence="9">Assembly protein</fullName>
            <shortName evidence="9">AP</shortName>
        </recommendedName>
        <alternativeName>
            <fullName evidence="9">Capsid assembly protein</fullName>
        </alternativeName>
    </component>
</protein>
<feature type="region of interest" description="Disordered" evidence="10">
    <location>
        <begin position="486"/>
        <end position="600"/>
    </location>
</feature>
<comment type="function">
    <text evidence="9">Capsid scaffolding protein: Acts as a scaffold protein by binding major capsid protein in the cytoplasm, inducing the nuclear localization of both proteins. Multimerizes in the nucleus such as major capsid protein forms the icosahedral T=16 capsid. Autocatalytic cleavage releases the assembly protein, and subsequently abolishes interaction with major capsid protein. Cleavages products are evicted from the capsid before or during DNA packaging.</text>
</comment>
<dbReference type="Pfam" id="PF00716">
    <property type="entry name" value="Peptidase_S21"/>
    <property type="match status" value="1"/>
</dbReference>
<evidence type="ECO:0000256" key="3">
    <source>
        <dbReference type="ARBA" id="ARBA00022612"/>
    </source>
</evidence>
<dbReference type="InterPro" id="IPR001847">
    <property type="entry name" value="Peptidase_S21"/>
</dbReference>
<dbReference type="GO" id="GO:0006508">
    <property type="term" value="P:proteolysis"/>
    <property type="evidence" value="ECO:0007669"/>
    <property type="project" value="UniProtKB-KW"/>
</dbReference>
<reference evidence="11" key="1">
    <citation type="journal article" date="2018" name="Med. Microbiol. Immunol.">
        <title>Macaca arctoides gammaherpesvirus 1 (strain herpesvirus Macaca arctoides): virus sequence, phylogeny and characterisation of virus-transformed macaque and rabbit cell lines.</title>
        <authorList>
            <person name="Krumbholz A."/>
            <person name="Roempke J."/>
            <person name="Liehr T."/>
            <person name="Groth M."/>
            <person name="Meerbach A."/>
            <person name="Schacke M."/>
            <person name="Maschkowitz G."/>
            <person name="Fickenscher H."/>
            <person name="Klapper W."/>
            <person name="Sauerbrei A."/>
            <person name="Wutzler P."/>
            <person name="Zell R."/>
        </authorList>
    </citation>
    <scope>NUCLEOTIDE SEQUENCE</scope>
    <source>
        <strain evidence="11">HVMA</strain>
    </source>
</reference>
<comment type="catalytic activity">
    <reaction evidence="9">
        <text>Cleaves -Ala-|-Ser- and -Ala-|-Ala- bonds in the scaffold protein.</text>
        <dbReference type="EC" id="3.4.21.97"/>
    </reaction>
</comment>
<evidence type="ECO:0000256" key="7">
    <source>
        <dbReference type="ARBA" id="ARBA00022950"/>
    </source>
</evidence>
<proteinExistence type="inferred from homology"/>
<dbReference type="GO" id="GO:0042025">
    <property type="term" value="C:host cell nucleus"/>
    <property type="evidence" value="ECO:0007669"/>
    <property type="project" value="UniProtKB-SubCell"/>
</dbReference>
<evidence type="ECO:0000256" key="5">
    <source>
        <dbReference type="ARBA" id="ARBA00022801"/>
    </source>
</evidence>
<feature type="compositionally biased region" description="Pro residues" evidence="10">
    <location>
        <begin position="527"/>
        <end position="539"/>
    </location>
</feature>
<dbReference type="Gene3D" id="3.20.16.10">
    <property type="entry name" value="Herpesvirus/Caudovirus protease domain"/>
    <property type="match status" value="1"/>
</dbReference>
<feature type="compositionally biased region" description="Pro residues" evidence="10">
    <location>
        <begin position="560"/>
        <end position="570"/>
    </location>
</feature>
<sequence length="621" mass="65359">MVHASDESRPPGRAAVYVCGFVERPDAPPEDSCLQLDPLVVKGQLPLKKPLPLTVEHLPDAPVGSVWGLYQSRAGLFSAASITSGDFLSLLDSIYRDCDIAQSQRTPLPRDPKVEALHAWLPSLSLASLHPEAPRAAADGGEMPFFDHVSLCALGRRRGTTAVYGTDLGWVLGHFSDLEPSIAARIADEAPAPTPDRESGPLERPLPLTKLMAKAIDAGFLRNRVETLRRDRGVANIPAESYLKASDVPDIQRTTDGAPQSPPPVSRNRATMLSGNAGEAAAACGGSAAQGQDLISVPRTTFMTLLQTNLDSKPPRQSSLPFAAPLPPFTHQAIAAPAYGAGPAPGGYFASAGGYYAPAGDPGASFSAADPHAFHHGYPPPAYFGLPGLFGPPPPAPPYYGSHPRSDYIPGPSRANKRKREPEEDEEGGGLFPGEDAALYRKDIAGLSKSVSELQHALQALRRETLSYGHAGVGYGAQQGPCYAHAGHYGPQQPQPLLPQPCHQGQEAPRYFPHPPPSFPAPQAAQPQPPPPGTQPPPAHCAAEAAGPSTASVPEAGSPGPKPDSKPQPPAETHQREKKLVQASASGAALQAQEPVAPKAKSVSAHLKSIFCEELLNKRVA</sequence>
<evidence type="ECO:0000256" key="2">
    <source>
        <dbReference type="ARBA" id="ARBA00022562"/>
    </source>
</evidence>
<keyword evidence="5 9" id="KW-0378">Hydrolase</keyword>
<dbReference type="PRINTS" id="PR00236">
    <property type="entry name" value="HSVCAPSIDP40"/>
</dbReference>
<feature type="region of interest" description="Disordered" evidence="10">
    <location>
        <begin position="395"/>
        <end position="434"/>
    </location>
</feature>
<evidence type="ECO:0000256" key="10">
    <source>
        <dbReference type="SAM" id="MobiDB-lite"/>
    </source>
</evidence>
<feature type="active site" description="Charge relay system" evidence="9">
    <location>
        <position position="125"/>
    </location>
</feature>
<comment type="similarity">
    <text evidence="9">Belongs to the herpesviridae capsid scaffolding protein family.</text>
</comment>
<dbReference type="InterPro" id="IPR035443">
    <property type="entry name" value="Herpes_virus_sf"/>
</dbReference>
<feature type="region of interest" description="Disordered" evidence="10">
    <location>
        <begin position="249"/>
        <end position="269"/>
    </location>
</feature>
<comment type="caution">
    <text evidence="9">Lacks conserved residue(s) required for the propagation of feature annotation.</text>
</comment>
<evidence type="ECO:0000256" key="8">
    <source>
        <dbReference type="ARBA" id="ARBA00023200"/>
    </source>
</evidence>
<evidence type="ECO:0000256" key="9">
    <source>
        <dbReference type="HAMAP-Rule" id="MF_04008"/>
    </source>
</evidence>
<feature type="active site" description="Charge relay system" evidence="9">
    <location>
        <position position="57"/>
    </location>
</feature>
<comment type="function">
    <text evidence="9">Assembly protein: Plays a major role in capsid assembly. Acts as a scaffold protein by binding major capsid protein. Multimerizes in the nucleus such as major capsid protein forms the icosahedral T=16 capsid. Cleaved by assemblin after capsid completion. The cleavages products are evicted from the capsid before or during DNA packaging.</text>
</comment>
<feature type="compositionally biased region" description="Low complexity" evidence="10">
    <location>
        <begin position="582"/>
        <end position="593"/>
    </location>
</feature>
<feature type="active site" description="Charge relay system" evidence="9">
    <location>
        <position position="148"/>
    </location>
</feature>
<keyword evidence="8 9" id="KW-1035">Host cytoplasm</keyword>
<evidence type="ECO:0000256" key="1">
    <source>
        <dbReference type="ARBA" id="ARBA00022553"/>
    </source>
</evidence>
<comment type="subunit">
    <molecule>Capsid scaffolding protein</molecule>
    <text evidence="9">Homomultimer. Interacts with major capsid protein.</text>
</comment>
<comment type="PTM">
    <text evidence="9">Capsid scaffolding protein: Capsid scaffolding protein is cleaved by assemblin after formation of the spherical procapsid. As a result, the capsid obtains its mature, icosahedral shape. Cleavages occur at two or more sites: release (R-site) and maturation (M-site).</text>
</comment>
<dbReference type="GO" id="GO:0004252">
    <property type="term" value="F:serine-type endopeptidase activity"/>
    <property type="evidence" value="ECO:0007669"/>
    <property type="project" value="UniProtKB-UniRule"/>
</dbReference>
<dbReference type="Proteomes" id="UP001142452">
    <property type="component" value="Segment"/>
</dbReference>
<accession>A0A3G1T4I9</accession>
<dbReference type="RefSeq" id="YP_010801383.1">
    <property type="nucleotide sequence ID" value="NC_076963.1"/>
</dbReference>
<keyword evidence="6 9" id="KW-0720">Serine protease</keyword>
<dbReference type="HAMAP" id="MF_04008">
    <property type="entry name" value="HSV_SCAF"/>
    <property type="match status" value="1"/>
</dbReference>
<comment type="subunit">
    <molecule>Assembly protein</molecule>
    <text evidence="9">Homomultimer. Interacts with major capsid protein.</text>
</comment>
<comment type="domain">
    <text evidence="9">Region of interaction between pPR and pAP is called Amino conserved domain (ACD). The region of interaction with major capsid protein is called carboxyl conserved domain (CCD).</text>
</comment>
<dbReference type="GO" id="GO:0039708">
    <property type="term" value="P:nuclear capsid assembly"/>
    <property type="evidence" value="ECO:0007669"/>
    <property type="project" value="UniProtKB-ARBA"/>
</dbReference>
<dbReference type="SUPFAM" id="SSF50789">
    <property type="entry name" value="Herpes virus serine proteinase, assemblin"/>
    <property type="match status" value="1"/>
</dbReference>
<keyword evidence="7 9" id="KW-0118">Viral capsid assembly</keyword>
<keyword evidence="4 9" id="KW-0645">Protease</keyword>
<evidence type="ECO:0000256" key="4">
    <source>
        <dbReference type="ARBA" id="ARBA00022670"/>
    </source>
</evidence>
<feature type="region of interest" description="Interaction with major capsid protein" evidence="9">
    <location>
        <begin position="601"/>
        <end position="621"/>
    </location>
</feature>
<evidence type="ECO:0000313" key="11">
    <source>
        <dbReference type="EMBL" id="AYA49857.1"/>
    </source>
</evidence>
<dbReference type="KEGG" id="vg:80540090"/>
<comment type="subcellular location">
    <molecule>Assembly protein</molecule>
    <subcellularLocation>
        <location evidence="9">Host nucleus</location>
    </subcellularLocation>
</comment>
<dbReference type="EC" id="3.4.21.97" evidence="9"/>
<keyword evidence="12" id="KW-1185">Reference proteome</keyword>
<keyword evidence="3 9" id="KW-1188">Viral release from host cell</keyword>
<keyword evidence="1 9" id="KW-0597">Phosphoprotein</keyword>
<dbReference type="GO" id="GO:0030430">
    <property type="term" value="C:host cell cytoplasm"/>
    <property type="evidence" value="ECO:0007669"/>
    <property type="project" value="UniProtKB-SubCell"/>
</dbReference>
<gene>
    <name evidence="11" type="primary">BVRF2</name>
</gene>